<dbReference type="EMBL" id="NUHO01000059">
    <property type="protein sequence ID" value="PGM92430.1"/>
    <property type="molecule type" value="Genomic_DNA"/>
</dbReference>
<protein>
    <submittedName>
        <fullName evidence="1">Uncharacterized protein</fullName>
    </submittedName>
</protein>
<dbReference type="AlphaFoldDB" id="A0A2B9DUB2"/>
<dbReference type="Proteomes" id="UP000222054">
    <property type="component" value="Unassembled WGS sequence"/>
</dbReference>
<proteinExistence type="predicted"/>
<reference evidence="1 2" key="1">
    <citation type="submission" date="2017-09" db="EMBL/GenBank/DDBJ databases">
        <title>Large-scale bioinformatics analysis of Bacillus genomes uncovers conserved roles of natural products in bacterial physiology.</title>
        <authorList>
            <consortium name="Agbiome Team Llc"/>
            <person name="Bleich R.M."/>
            <person name="Grubbs K.J."/>
            <person name="Santa Maria K.C."/>
            <person name="Allen S.E."/>
            <person name="Farag S."/>
            <person name="Shank E.A."/>
            <person name="Bowers A."/>
        </authorList>
    </citation>
    <scope>NUCLEOTIDE SEQUENCE [LARGE SCALE GENOMIC DNA]</scope>
    <source>
        <strain evidence="1 2">AFS053130</strain>
    </source>
</reference>
<evidence type="ECO:0000313" key="2">
    <source>
        <dbReference type="Proteomes" id="UP000222054"/>
    </source>
</evidence>
<dbReference type="RefSeq" id="WP_098777499.1">
    <property type="nucleotide sequence ID" value="NZ_NUHO01000059.1"/>
</dbReference>
<comment type="caution">
    <text evidence="1">The sequence shown here is derived from an EMBL/GenBank/DDBJ whole genome shotgun (WGS) entry which is preliminary data.</text>
</comment>
<sequence>MNKEAIFICQTPLHVLCASIIANKKKEMYTSKKIIITDHKIHNGVKEAIEYFKWDSVEYCIISKNKTSKLIHVFSRAIASKFKKKKKNLDVYCGNFWSVYTKCMMLNYKTENLFTFDDGIYNLFLESSLDEHITKENSVIKIVDKLMNLEISSSKLFSKIQKHYSIFNKDYSKVYKETDIVETDFRELGLNCNAEFRDEIWLLTQPFNEENLMTYKQELDIYKYIIDANKYLGKEIKVKLHPRSNPEIVKDLKLDIVDSAEPLELLLLKKRPKVLIGVNSTALITSKLLDEEILSKSYFVGRNDNHKVQYFESYDVECFNIDLNLEEGSSIFNK</sequence>
<dbReference type="Pfam" id="PF07922">
    <property type="entry name" value="Glyco_transf_52"/>
    <property type="match status" value="1"/>
</dbReference>
<accession>A0A2B9DUB2</accession>
<evidence type="ECO:0000313" key="1">
    <source>
        <dbReference type="EMBL" id="PGM92430.1"/>
    </source>
</evidence>
<gene>
    <name evidence="1" type="ORF">CN958_15685</name>
</gene>
<name>A0A2B9DUB2_BACCE</name>
<dbReference type="InterPro" id="IPR012477">
    <property type="entry name" value="Glyco_transf_52"/>
</dbReference>
<organism evidence="1 2">
    <name type="scientific">Bacillus cereus</name>
    <dbReference type="NCBI Taxonomy" id="1396"/>
    <lineage>
        <taxon>Bacteria</taxon>
        <taxon>Bacillati</taxon>
        <taxon>Bacillota</taxon>
        <taxon>Bacilli</taxon>
        <taxon>Bacillales</taxon>
        <taxon>Bacillaceae</taxon>
        <taxon>Bacillus</taxon>
        <taxon>Bacillus cereus group</taxon>
    </lineage>
</organism>